<name>A0A6P3VPP8_CLUHA</name>
<feature type="compositionally biased region" description="Basic and acidic residues" evidence="2">
    <location>
        <begin position="1624"/>
        <end position="1636"/>
    </location>
</feature>
<dbReference type="KEGG" id="char:105895610"/>
<organism evidence="6 7">
    <name type="scientific">Clupea harengus</name>
    <name type="common">Atlantic herring</name>
    <dbReference type="NCBI Taxonomy" id="7950"/>
    <lineage>
        <taxon>Eukaryota</taxon>
        <taxon>Metazoa</taxon>
        <taxon>Chordata</taxon>
        <taxon>Craniata</taxon>
        <taxon>Vertebrata</taxon>
        <taxon>Euteleostomi</taxon>
        <taxon>Actinopterygii</taxon>
        <taxon>Neopterygii</taxon>
        <taxon>Teleostei</taxon>
        <taxon>Clupei</taxon>
        <taxon>Clupeiformes</taxon>
        <taxon>Clupeoidei</taxon>
        <taxon>Clupeidae</taxon>
        <taxon>Clupea</taxon>
    </lineage>
</organism>
<feature type="compositionally biased region" description="Basic and acidic residues" evidence="2">
    <location>
        <begin position="729"/>
        <end position="741"/>
    </location>
</feature>
<evidence type="ECO:0000256" key="2">
    <source>
        <dbReference type="SAM" id="MobiDB-lite"/>
    </source>
</evidence>
<dbReference type="OrthoDB" id="5960959at2759"/>
<dbReference type="InterPro" id="IPR056243">
    <property type="entry name" value="TASOR_ab_dom"/>
</dbReference>
<keyword evidence="6" id="KW-1185">Reference proteome</keyword>
<feature type="compositionally biased region" description="Polar residues" evidence="2">
    <location>
        <begin position="2447"/>
        <end position="2464"/>
    </location>
</feature>
<dbReference type="Pfam" id="PF12509">
    <property type="entry name" value="DUF3715"/>
    <property type="match status" value="1"/>
</dbReference>
<dbReference type="CTD" id="54906"/>
<dbReference type="Pfam" id="PF23314">
    <property type="entry name" value="TASOR_alpha-beta"/>
    <property type="match status" value="1"/>
</dbReference>
<feature type="compositionally biased region" description="Low complexity" evidence="2">
    <location>
        <begin position="2743"/>
        <end position="2755"/>
    </location>
</feature>
<protein>
    <submittedName>
        <fullName evidence="7">Protein TASOR 2 isoform X1</fullName>
    </submittedName>
</protein>
<feature type="compositionally biased region" description="Basic residues" evidence="2">
    <location>
        <begin position="742"/>
        <end position="754"/>
    </location>
</feature>
<feature type="region of interest" description="Disordered" evidence="2">
    <location>
        <begin position="727"/>
        <end position="802"/>
    </location>
</feature>
<dbReference type="RefSeq" id="XP_012677714.2">
    <property type="nucleotide sequence ID" value="XM_012822260.3"/>
</dbReference>
<feature type="compositionally biased region" description="Polar residues" evidence="2">
    <location>
        <begin position="817"/>
        <end position="828"/>
    </location>
</feature>
<dbReference type="GeneID" id="105895610"/>
<feature type="region of interest" description="Disordered" evidence="2">
    <location>
        <begin position="1572"/>
        <end position="1662"/>
    </location>
</feature>
<feature type="region of interest" description="Disordered" evidence="2">
    <location>
        <begin position="936"/>
        <end position="965"/>
    </location>
</feature>
<evidence type="ECO:0000259" key="5">
    <source>
        <dbReference type="Pfam" id="PF24630"/>
    </source>
</evidence>
<feature type="domain" description="TASOR pseudo-PARP" evidence="3">
    <location>
        <begin position="87"/>
        <end position="235"/>
    </location>
</feature>
<feature type="compositionally biased region" description="Basic and acidic residues" evidence="2">
    <location>
        <begin position="2166"/>
        <end position="2186"/>
    </location>
</feature>
<reference evidence="7" key="1">
    <citation type="submission" date="2025-08" db="UniProtKB">
        <authorList>
            <consortium name="RefSeq"/>
        </authorList>
    </citation>
    <scope>IDENTIFICATION</scope>
</reference>
<feature type="compositionally biased region" description="Basic and acidic residues" evidence="2">
    <location>
        <begin position="1041"/>
        <end position="1050"/>
    </location>
</feature>
<feature type="compositionally biased region" description="Basic residues" evidence="2">
    <location>
        <begin position="2693"/>
        <end position="2705"/>
    </location>
</feature>
<feature type="compositionally biased region" description="Basic and acidic residues" evidence="2">
    <location>
        <begin position="936"/>
        <end position="954"/>
    </location>
</feature>
<dbReference type="Pfam" id="PF24630">
    <property type="entry name" value="PIN_TASOR"/>
    <property type="match status" value="1"/>
</dbReference>
<proteinExistence type="inferred from homology"/>
<feature type="domain" description="TASOR PIN" evidence="5">
    <location>
        <begin position="3131"/>
        <end position="3266"/>
    </location>
</feature>
<dbReference type="PANTHER" id="PTHR16207">
    <property type="entry name" value="SET DOMAIN-CONTAINING PROTEIN"/>
    <property type="match status" value="1"/>
</dbReference>
<feature type="region of interest" description="Disordered" evidence="2">
    <location>
        <begin position="2444"/>
        <end position="2478"/>
    </location>
</feature>
<feature type="compositionally biased region" description="Polar residues" evidence="2">
    <location>
        <begin position="786"/>
        <end position="801"/>
    </location>
</feature>
<dbReference type="InterPro" id="IPR056242">
    <property type="entry name" value="PIN_TASOR"/>
</dbReference>
<feature type="compositionally biased region" description="Basic and acidic residues" evidence="2">
    <location>
        <begin position="2635"/>
        <end position="2660"/>
    </location>
</feature>
<evidence type="ECO:0000256" key="1">
    <source>
        <dbReference type="ARBA" id="ARBA00008058"/>
    </source>
</evidence>
<evidence type="ECO:0000313" key="6">
    <source>
        <dbReference type="Proteomes" id="UP000515152"/>
    </source>
</evidence>
<dbReference type="Proteomes" id="UP000515152">
    <property type="component" value="Chromosome 3"/>
</dbReference>
<dbReference type="PANTHER" id="PTHR16207:SF10">
    <property type="entry name" value="PROTEIN TASOR 2"/>
    <property type="match status" value="1"/>
</dbReference>
<feature type="compositionally biased region" description="Low complexity" evidence="2">
    <location>
        <begin position="755"/>
        <end position="770"/>
    </location>
</feature>
<feature type="region of interest" description="Disordered" evidence="2">
    <location>
        <begin position="2740"/>
        <end position="2762"/>
    </location>
</feature>
<feature type="region of interest" description="Disordered" evidence="2">
    <location>
        <begin position="2356"/>
        <end position="2396"/>
    </location>
</feature>
<comment type="similarity">
    <text evidence="1">Belongs to the TASOR family.</text>
</comment>
<dbReference type="InterPro" id="IPR046432">
    <property type="entry name" value="TASOR"/>
</dbReference>
<feature type="compositionally biased region" description="Polar residues" evidence="2">
    <location>
        <begin position="1004"/>
        <end position="1023"/>
    </location>
</feature>
<evidence type="ECO:0000313" key="7">
    <source>
        <dbReference type="RefSeq" id="XP_012677714.2"/>
    </source>
</evidence>
<sequence>MFFKRRENRLTRNSASLASLIMENDIRPREGLLEPVLPGSAIFDDSILPPLYNSYLYEESRKSFIYSSAHLINNDILQKRYAAFRVEKRERGYTEEELEESFGFLLFEDESKANKLGDSGLLTGHSTISTLGDPSKGVCVSKYSDCLDVKRWYCGKSGYIAIVRLTKGRVKEESENYTVNFTVPTEGFDCHESDQLRTVTATTSSFLAFERTQHYMYELLNGGKDTEKCPRQVCPFAIVAFSYEKAEPAVPESSEKSQEKTVFCYQPWTGQLVIDSFVYEIGLKSSSGALLPAQLPKTLRIKSVIRVSDLTMLLPKEIFETCFSGEVMVGGKCCSLYEVVSTEADDNLLSLLTGKLKEKDIALVFTLCDSGFFVLLHSSYFLSYEDANSEKTEALQGLFIFPESRTIQRDTKSCRKKSPVSSEILQVLPALNYAETEVEKSGPGQHEKIRILMEKHLEHYGTLIHPGLQSSPPREASMFPDQYDVPYVFKHLFPTPKWTEVIQLQMRSYLDQPRSFEFPVKRATELLWVGREQRRDDPDDEVYYCISSPEEASRTPTREWLEKPLEADVSCPTDTFRGINSAAEELSDRYEPPESPPESMQHDLSDLSKGNTEIMSKESSPAAKTSPTTLGVELTVAAVSTEISPPAAAVVTQEVLTESFSSLTSTDFPKECVFANSCDDQTLKISSSAQEVMTNESTLHISSKTSVPMEVSDAKCAETEANVAPCPEMENKAPTKPDWRTLPRRRGRKRKRILKPPVSKISLKQSSSLSPNVAAEVTDDRCVGAEQNQPNTEKVQSSLQKRNSEDFNKTFVDQAELQPNNSASSECLENSYSQSQEREENQSSDSETPSKTMCRSFPRRCRIEQNSQTDVPKRGKKEILGECSIETTRSHPPKRKMDRPSLRCDLKTIITDCGRIFVPHGTEVFDKDLELALKGQKTADDESGLKKTEVEESKSLSISSDRADSVGISETVNDELVPKVMDDKEDSLALTKDIGATTEHAKESQVQNPDRPSSLCQSEQKSPTVHEQHNTGNESSSESKLVIDEAKEPCSTDSSQKKKKRSAEYTIISISQLRTVLRRGKKDAASAAEKTKEVETSESEPNLKRLKDDVHSNDDRKNNSDSVCEGNSDQASPATPTTEDSEGLRQSQKHQSLLDSAQEPSDKKTLEPGMKLGKDLNELTQFKDVPSPKKASTIRNKRANPPRKLRKRKAVFKENECLSFDTAAAHNTDQLNQAQCQTANDLTGHVLEEPCVGSDEKSCGLEGVVNAACLPADALTLLADIALSGNSGKNERMLQNLQVGLESKLSQRQGRQDSVKESGSQEAVSVLHALLGHPADRFTIPSKSLLSKALLMKGQCVVVISKDHSYSQPPSLMLGLSGAPLKAFSRSTDSLTLPNSLRLQGRPLSSKDDRILLQVHREASSDSWDKTRVNINGWEPPMKQLMSSISKDVPRSKRHRQIVEKEGSIKVTRPWQEQYDFSLDSKFTNDPHDKTVTRALHGPWDFNIGDSPQEVHLIFHMWIGLFYSRSASRFFHIDPKCLMQDGGFTKLPDEVELHSTSEFSKSKGIKVSSQFNTSLTTVPSPLPSEPGGLNQRDETTKASASSSEVLDLSLKGCRPLDLTSANTKTRESSSERHDSQSLENLGWPTNTNTNSPLSERKSELVSTNNDSQFRVYDVVGSSYHVNDVTNWPPKSRDYVHVQQAANTWSETQKSSDILLPGTKELAQQGSSATVVQLNSTDQIGHKEDSISSVAKCTSPNHTEDVFARGESTTVPPDNGSNVFINHDSVVKPLGHVSVKSNTVSSVEATASVPTDNDSSAETAVAVNDQNDSKMETVMTVQDQNDSKMETVMTVQDQNDSKMETVMTVQDQNDSKMETVMTVQDQNDSKMETVMTVQDQNDSKMETVMTVQDQNDSKMETVMTVQDQNDSKMETVMTVQDQNDLGAETAVAVHEQNNSEVETVMTVQDANNSKDDTIMIEQYLHDPKAETTMQDTHGLKASVILDVHGPIDSRVEMVQEQTDPSTESTMTVHDPSDLNSHTVMMVDDPSDSKVETVKIPHDQKDSQAETTMTEPKQDDSETDPVIIVWNQNQTKPETAVAVRVPYDAEVQPVITAQNQNEAKPETAATVKTPNEVQPCLAVQNQTEIQPETAVAPQAPQDSEVQPAVTEQNHDTNPETAVETHNDSEIKANLKMNDQTGSKPRTPVVEGEESNTDGETQALVQINLNTETTSEENNRYSEDKTVMDLNEKHVQVHKVLAYSVNEYEHKVPMEVQRDCNLECEKSTAGNERRADTVTETREEIDTVMKAMEEIDTVMEAMEEIDHQSAEHEILLEGAVVKAWEDESDHEGNVDEDLTLTRERNEQMKQSRSIVAGETKDESSAGGTETPNDVEEQQKTSKMAVLTSSQVAHDPCHITKVHELKGIEDKRSLTPTVDEIPDNASVCVDERSHTMGTGSALSRSSTPTQDELPSDCGSAACEPSFHEARSDPYDKALYDTEGLDLAALGHMISWFRKERNNKREFNSRPRQNSGPSQLSTRLATSVDSSSSQSSGKIHWKYPNSVSQFSSNKGLKGSFLDYMESNVQSTESYKMQCEDVSMTDQEFKSEDVTSPFHRHSSMDPYARDSESILKVLSKRTPHDRFHSISEASTRRDRKEKQVQTNREEEILDTESDSITRMEDKLQEWGCWKDLYSTKQKHSSGSHCQQRRNPGHIDTSGKTWHWEEEEEELHDALYFGVNSTFLRTGQMEESSQSSSTSSSESEQESLCNKPFKNYRKGEGLKVTVDFKRGDCSLSGHESPICAVLDDEDRQKTYKNYPITKPRTTMHSRTIKNTCHKGTQRYVEKFLQKWDDLHQTKDDVTQSSMDFEYLIFSEKMNDILKCSKSEREEGLSMPCKSPVTIQFSCLNEQDASEEMCDALPVFSESKIKVTLHDRKEEREEGSGHMPYRLQRLSCKRESVAACSKISAIAAECAKSYYAMMKDVCTNRSTTRQTDRIRKQQDSPKLRTSKPVELCGKMKEDLFERLHDSLNSVVREACKTKYRFFILVTSEDPFFRETKDLLENEGHISVEPDQFDLENSRPSSPLLIILRNEDISKHICQVPHLLELKKSSSVLFAGIDQPDDVVNLTHQELFGKGGFVVFEGTALNKLSLENMKKIVVFLEELSKKGKWKWFLHYRDSRRFRENAWSHQDVHDKKHFLDCCQEAGMVEVLPYHECDVISRDHPNYLHCLIRLQVQNAATRFPVFVTDTPDKSFGKNGILTMNMNTFSQILSNDSCTIS</sequence>
<feature type="region of interest" description="Disordered" evidence="2">
    <location>
        <begin position="816"/>
        <end position="874"/>
    </location>
</feature>
<feature type="region of interest" description="Disordered" evidence="2">
    <location>
        <begin position="2055"/>
        <end position="2076"/>
    </location>
</feature>
<feature type="region of interest" description="Disordered" evidence="2">
    <location>
        <begin position="585"/>
        <end position="605"/>
    </location>
</feature>
<evidence type="ECO:0000259" key="3">
    <source>
        <dbReference type="Pfam" id="PF12509"/>
    </source>
</evidence>
<feature type="region of interest" description="Disordered" evidence="2">
    <location>
        <begin position="2145"/>
        <end position="2212"/>
    </location>
</feature>
<feature type="domain" description="TASOR alpha/beta" evidence="4">
    <location>
        <begin position="3032"/>
        <end position="3127"/>
    </location>
</feature>
<feature type="compositionally biased region" description="Polar residues" evidence="2">
    <location>
        <begin position="1120"/>
        <end position="1159"/>
    </location>
</feature>
<feature type="compositionally biased region" description="Basic and acidic residues" evidence="2">
    <location>
        <begin position="1089"/>
        <end position="1119"/>
    </location>
</feature>
<feature type="region of interest" description="Disordered" evidence="2">
    <location>
        <begin position="996"/>
        <end position="1204"/>
    </location>
</feature>
<feature type="region of interest" description="Disordered" evidence="2">
    <location>
        <begin position="2635"/>
        <end position="2661"/>
    </location>
</feature>
<dbReference type="InterPro" id="IPR022188">
    <property type="entry name" value="TASOR_DUF3715"/>
</dbReference>
<feature type="compositionally biased region" description="Basic and acidic residues" evidence="2">
    <location>
        <begin position="1160"/>
        <end position="1177"/>
    </location>
</feature>
<gene>
    <name evidence="7" type="primary">tasor2</name>
</gene>
<feature type="compositionally biased region" description="Basic residues" evidence="2">
    <location>
        <begin position="1195"/>
        <end position="1204"/>
    </location>
</feature>
<feature type="region of interest" description="Disordered" evidence="2">
    <location>
        <begin position="2693"/>
        <end position="2712"/>
    </location>
</feature>
<dbReference type="GO" id="GO:0005654">
    <property type="term" value="C:nucleoplasm"/>
    <property type="evidence" value="ECO:0007669"/>
    <property type="project" value="TreeGrafter"/>
</dbReference>
<feature type="compositionally biased region" description="Low complexity" evidence="2">
    <location>
        <begin position="2538"/>
        <end position="2547"/>
    </location>
</feature>
<feature type="region of interest" description="Disordered" evidence="2">
    <location>
        <begin position="2516"/>
        <end position="2550"/>
    </location>
</feature>
<feature type="compositionally biased region" description="Polar residues" evidence="2">
    <location>
        <begin position="1030"/>
        <end position="1039"/>
    </location>
</feature>
<accession>A0A6P3VPP8</accession>
<feature type="compositionally biased region" description="Polar residues" evidence="2">
    <location>
        <begin position="1637"/>
        <end position="1653"/>
    </location>
</feature>
<evidence type="ECO:0000259" key="4">
    <source>
        <dbReference type="Pfam" id="PF23314"/>
    </source>
</evidence>
<feature type="compositionally biased region" description="Polar residues" evidence="2">
    <location>
        <begin position="2521"/>
        <end position="2536"/>
    </location>
</feature>
<dbReference type="GO" id="GO:0045814">
    <property type="term" value="P:negative regulation of gene expression, epigenetic"/>
    <property type="evidence" value="ECO:0007669"/>
    <property type="project" value="InterPro"/>
</dbReference>